<feature type="compositionally biased region" description="Basic and acidic residues" evidence="1">
    <location>
        <begin position="1"/>
        <end position="10"/>
    </location>
</feature>
<keyword evidence="3" id="KW-1185">Reference proteome</keyword>
<evidence type="ECO:0000313" key="2">
    <source>
        <dbReference type="EMBL" id="KAF6832408.1"/>
    </source>
</evidence>
<evidence type="ECO:0000313" key="3">
    <source>
        <dbReference type="Proteomes" id="UP000639643"/>
    </source>
</evidence>
<sequence>MFRDDYDLPETRPSGRRAAGRAGGSRWWWSFRRGGYRSDRSDLSDHSTSSTVALTVRQPSPVLHLTRRHSGSWHVEWLFMLPTIGVLELATDPEMFCRNNCVSPRPNMFLSHAIPSVAASTDVVSQASRSPTRTAVRNGAIGGPVGQAMLNTDEGAIASTRPGWPKVEYQSWN</sequence>
<protein>
    <submittedName>
        <fullName evidence="2">Uncharacterized protein</fullName>
    </submittedName>
</protein>
<dbReference type="AlphaFoldDB" id="A0A8H6KJI9"/>
<evidence type="ECO:0000256" key="1">
    <source>
        <dbReference type="SAM" id="MobiDB-lite"/>
    </source>
</evidence>
<gene>
    <name evidence="2" type="ORF">CMUS01_06934</name>
</gene>
<comment type="caution">
    <text evidence="2">The sequence shown here is derived from an EMBL/GenBank/DDBJ whole genome shotgun (WGS) entry which is preliminary data.</text>
</comment>
<accession>A0A8H6KJI9</accession>
<feature type="region of interest" description="Disordered" evidence="1">
    <location>
        <begin position="1"/>
        <end position="21"/>
    </location>
</feature>
<dbReference type="Proteomes" id="UP000639643">
    <property type="component" value="Unassembled WGS sequence"/>
</dbReference>
<proteinExistence type="predicted"/>
<name>A0A8H6KJI9_9PEZI</name>
<dbReference type="EMBL" id="WIGM01000238">
    <property type="protein sequence ID" value="KAF6832408.1"/>
    <property type="molecule type" value="Genomic_DNA"/>
</dbReference>
<reference evidence="2" key="1">
    <citation type="journal article" date="2020" name="Phytopathology">
        <title>Genome Sequence Resources of Colletotrichum truncatum, C. plurivorum, C. musicola, and C. sojae: Four Species Pathogenic to Soybean (Glycine max).</title>
        <authorList>
            <person name="Rogerio F."/>
            <person name="Boufleur T.R."/>
            <person name="Ciampi-Guillardi M."/>
            <person name="Sukno S.A."/>
            <person name="Thon M.R."/>
            <person name="Massola Junior N.S."/>
            <person name="Baroncelli R."/>
        </authorList>
    </citation>
    <scope>NUCLEOTIDE SEQUENCE</scope>
    <source>
        <strain evidence="2">LFN0074</strain>
    </source>
</reference>
<organism evidence="2 3">
    <name type="scientific">Colletotrichum musicola</name>
    <dbReference type="NCBI Taxonomy" id="2175873"/>
    <lineage>
        <taxon>Eukaryota</taxon>
        <taxon>Fungi</taxon>
        <taxon>Dikarya</taxon>
        <taxon>Ascomycota</taxon>
        <taxon>Pezizomycotina</taxon>
        <taxon>Sordariomycetes</taxon>
        <taxon>Hypocreomycetidae</taxon>
        <taxon>Glomerellales</taxon>
        <taxon>Glomerellaceae</taxon>
        <taxon>Colletotrichum</taxon>
        <taxon>Colletotrichum orchidearum species complex</taxon>
    </lineage>
</organism>